<dbReference type="AlphaFoldDB" id="A0A5M3M8Y0"/>
<evidence type="ECO:0000313" key="2">
    <source>
        <dbReference type="EMBL" id="EIW75386.1"/>
    </source>
</evidence>
<accession>A0A5M3M8Y0</accession>
<name>A0A5M3M8Y0_CONPW</name>
<dbReference type="GeneID" id="19204115"/>
<evidence type="ECO:0000256" key="1">
    <source>
        <dbReference type="SAM" id="MobiDB-lite"/>
    </source>
</evidence>
<dbReference type="RefSeq" id="XP_007774766.1">
    <property type="nucleotide sequence ID" value="XM_007776576.1"/>
</dbReference>
<dbReference type="EMBL" id="JH711589">
    <property type="protein sequence ID" value="EIW75386.1"/>
    <property type="molecule type" value="Genomic_DNA"/>
</dbReference>
<keyword evidence="3" id="KW-1185">Reference proteome</keyword>
<feature type="region of interest" description="Disordered" evidence="1">
    <location>
        <begin position="274"/>
        <end position="297"/>
    </location>
</feature>
<gene>
    <name evidence="2" type="ORF">CONPUDRAFT_159506</name>
</gene>
<dbReference type="Proteomes" id="UP000053558">
    <property type="component" value="Unassembled WGS sequence"/>
</dbReference>
<protein>
    <submittedName>
        <fullName evidence="2">Uncharacterized protein</fullName>
    </submittedName>
</protein>
<proteinExistence type="predicted"/>
<organism evidence="2 3">
    <name type="scientific">Coniophora puteana (strain RWD-64-598)</name>
    <name type="common">Brown rot fungus</name>
    <dbReference type="NCBI Taxonomy" id="741705"/>
    <lineage>
        <taxon>Eukaryota</taxon>
        <taxon>Fungi</taxon>
        <taxon>Dikarya</taxon>
        <taxon>Basidiomycota</taxon>
        <taxon>Agaricomycotina</taxon>
        <taxon>Agaricomycetes</taxon>
        <taxon>Agaricomycetidae</taxon>
        <taxon>Boletales</taxon>
        <taxon>Coniophorineae</taxon>
        <taxon>Coniophoraceae</taxon>
        <taxon>Coniophora</taxon>
    </lineage>
</organism>
<evidence type="ECO:0000313" key="3">
    <source>
        <dbReference type="Proteomes" id="UP000053558"/>
    </source>
</evidence>
<comment type="caution">
    <text evidence="2">The sequence shown here is derived from an EMBL/GenBank/DDBJ whole genome shotgun (WGS) entry which is preliminary data.</text>
</comment>
<sequence length="297" mass="33237">MPASDRKRNDLVVWSCRSFGCYKGPRGYTLQSQQVATTHAAQDDARGLTNPEPSELQTLMPTLEDHTAVQATGDVGGMQDSGEDDFEPEDYLMDNLVGIQDVLDQEDGYSSDEELINHPVDVEEEPGHGSDDDQEPLDDQVQLGDDNQARPKDHGQDESQVYERLHEALEDFDFSNLDDIEFPNLDPRPEAFDDRPYVRNAYIEAFISVASSRRCAVTFPASNSPVSTKDCPGLLYSEKVLASHVIKRTPVKIRALHRILLRPGKWDQLQHWRKDGDEPGPAPPLKATSYDAFVDPT</sequence>
<feature type="region of interest" description="Disordered" evidence="1">
    <location>
        <begin position="121"/>
        <end position="158"/>
    </location>
</feature>
<feature type="compositionally biased region" description="Basic and acidic residues" evidence="1">
    <location>
        <begin position="147"/>
        <end position="158"/>
    </location>
</feature>
<reference evidence="3" key="1">
    <citation type="journal article" date="2012" name="Science">
        <title>The Paleozoic origin of enzymatic lignin decomposition reconstructed from 31 fungal genomes.</title>
        <authorList>
            <person name="Floudas D."/>
            <person name="Binder M."/>
            <person name="Riley R."/>
            <person name="Barry K."/>
            <person name="Blanchette R.A."/>
            <person name="Henrissat B."/>
            <person name="Martinez A.T."/>
            <person name="Otillar R."/>
            <person name="Spatafora J.W."/>
            <person name="Yadav J.S."/>
            <person name="Aerts A."/>
            <person name="Benoit I."/>
            <person name="Boyd A."/>
            <person name="Carlson A."/>
            <person name="Copeland A."/>
            <person name="Coutinho P.M."/>
            <person name="de Vries R.P."/>
            <person name="Ferreira P."/>
            <person name="Findley K."/>
            <person name="Foster B."/>
            <person name="Gaskell J."/>
            <person name="Glotzer D."/>
            <person name="Gorecki P."/>
            <person name="Heitman J."/>
            <person name="Hesse C."/>
            <person name="Hori C."/>
            <person name="Igarashi K."/>
            <person name="Jurgens J.A."/>
            <person name="Kallen N."/>
            <person name="Kersten P."/>
            <person name="Kohler A."/>
            <person name="Kuees U."/>
            <person name="Kumar T.K.A."/>
            <person name="Kuo A."/>
            <person name="LaButti K."/>
            <person name="Larrondo L.F."/>
            <person name="Lindquist E."/>
            <person name="Ling A."/>
            <person name="Lombard V."/>
            <person name="Lucas S."/>
            <person name="Lundell T."/>
            <person name="Martin R."/>
            <person name="McLaughlin D.J."/>
            <person name="Morgenstern I."/>
            <person name="Morin E."/>
            <person name="Murat C."/>
            <person name="Nagy L.G."/>
            <person name="Nolan M."/>
            <person name="Ohm R.A."/>
            <person name="Patyshakuliyeva A."/>
            <person name="Rokas A."/>
            <person name="Ruiz-Duenas F.J."/>
            <person name="Sabat G."/>
            <person name="Salamov A."/>
            <person name="Samejima M."/>
            <person name="Schmutz J."/>
            <person name="Slot J.C."/>
            <person name="St John F."/>
            <person name="Stenlid J."/>
            <person name="Sun H."/>
            <person name="Sun S."/>
            <person name="Syed K."/>
            <person name="Tsang A."/>
            <person name="Wiebenga A."/>
            <person name="Young D."/>
            <person name="Pisabarro A."/>
            <person name="Eastwood D.C."/>
            <person name="Martin F."/>
            <person name="Cullen D."/>
            <person name="Grigoriev I.V."/>
            <person name="Hibbett D.S."/>
        </authorList>
    </citation>
    <scope>NUCLEOTIDE SEQUENCE [LARGE SCALE GENOMIC DNA]</scope>
    <source>
        <strain evidence="3">RWD-64-598 SS2</strain>
    </source>
</reference>
<dbReference type="KEGG" id="cput:CONPUDRAFT_159506"/>